<protein>
    <submittedName>
        <fullName evidence="1">Uncharacterized protein</fullName>
    </submittedName>
</protein>
<dbReference type="Proteomes" id="UP000199585">
    <property type="component" value="Unassembled WGS sequence"/>
</dbReference>
<dbReference type="OrthoDB" id="9801272at2"/>
<evidence type="ECO:0000313" key="2">
    <source>
        <dbReference type="Proteomes" id="UP000199585"/>
    </source>
</evidence>
<keyword evidence="2" id="KW-1185">Reference proteome</keyword>
<evidence type="ECO:0000313" key="1">
    <source>
        <dbReference type="EMBL" id="SEN34400.1"/>
    </source>
</evidence>
<organism evidence="1 2">
    <name type="scientific">Loktanella fryxellensis</name>
    <dbReference type="NCBI Taxonomy" id="245187"/>
    <lineage>
        <taxon>Bacteria</taxon>
        <taxon>Pseudomonadati</taxon>
        <taxon>Pseudomonadota</taxon>
        <taxon>Alphaproteobacteria</taxon>
        <taxon>Rhodobacterales</taxon>
        <taxon>Roseobacteraceae</taxon>
        <taxon>Loktanella</taxon>
    </lineage>
</organism>
<name>A0A1H8FS63_9RHOB</name>
<proteinExistence type="predicted"/>
<sequence>MMIGAAGERAILDMKEHVVITGDEDLSGKWSDVLDGIVQEAGCKVEVIPDTPKQTDDPMPR</sequence>
<dbReference type="AlphaFoldDB" id="A0A1H8FS63"/>
<dbReference type="RefSeq" id="WP_089903375.1">
    <property type="nucleotide sequence ID" value="NZ_FOCI01000013.1"/>
</dbReference>
<gene>
    <name evidence="1" type="ORF">SAMN04488003_113116</name>
</gene>
<reference evidence="1 2" key="1">
    <citation type="submission" date="2016-10" db="EMBL/GenBank/DDBJ databases">
        <authorList>
            <person name="de Groot N.N."/>
        </authorList>
    </citation>
    <scope>NUCLEOTIDE SEQUENCE [LARGE SCALE GENOMIC DNA]</scope>
    <source>
        <strain evidence="1 2">DSM 16213</strain>
    </source>
</reference>
<accession>A0A1H8FS63</accession>
<dbReference type="EMBL" id="FOCI01000013">
    <property type="protein sequence ID" value="SEN34400.1"/>
    <property type="molecule type" value="Genomic_DNA"/>
</dbReference>